<organism evidence="16 17">
    <name type="scientific">candidate division WWE3 bacterium CG_4_9_14_0_2_um_filter_35_11</name>
    <dbReference type="NCBI Taxonomy" id="1975077"/>
    <lineage>
        <taxon>Bacteria</taxon>
        <taxon>Katanobacteria</taxon>
    </lineage>
</organism>
<dbReference type="SUPFAM" id="SSF52540">
    <property type="entry name" value="P-loop containing nucleoside triphosphate hydrolases"/>
    <property type="match status" value="1"/>
</dbReference>
<dbReference type="InterPro" id="IPR041166">
    <property type="entry name" value="Rubredoxin_2"/>
</dbReference>
<dbReference type="GO" id="GO:0000725">
    <property type="term" value="P:recombinational repair"/>
    <property type="evidence" value="ECO:0007669"/>
    <property type="project" value="UniProtKB-UniRule"/>
</dbReference>
<feature type="region of interest" description="Lon-protease-like" evidence="11">
    <location>
        <begin position="345"/>
        <end position="428"/>
    </location>
</feature>
<keyword evidence="7 11" id="KW-0067">ATP-binding</keyword>
<keyword evidence="3 11" id="KW-0227">DNA damage</keyword>
<dbReference type="GO" id="GO:0140664">
    <property type="term" value="F:ATP-dependent DNA damage sensor activity"/>
    <property type="evidence" value="ECO:0007669"/>
    <property type="project" value="InterPro"/>
</dbReference>
<comment type="similarity">
    <text evidence="11 13">Belongs to the RecA family. RadA subfamily.</text>
</comment>
<feature type="region of interest" description="Disordered" evidence="14">
    <location>
        <begin position="46"/>
        <end position="66"/>
    </location>
</feature>
<dbReference type="SUPFAM" id="SSF54211">
    <property type="entry name" value="Ribosomal protein S5 domain 2-like"/>
    <property type="match status" value="1"/>
</dbReference>
<dbReference type="GO" id="GO:0005524">
    <property type="term" value="F:ATP binding"/>
    <property type="evidence" value="ECO:0007669"/>
    <property type="project" value="UniProtKB-UniRule"/>
</dbReference>
<dbReference type="EMBL" id="PFSJ01000003">
    <property type="protein sequence ID" value="PJC24045.1"/>
    <property type="molecule type" value="Genomic_DNA"/>
</dbReference>
<evidence type="ECO:0000256" key="5">
    <source>
        <dbReference type="ARBA" id="ARBA00022801"/>
    </source>
</evidence>
<dbReference type="InterPro" id="IPR020568">
    <property type="entry name" value="Ribosomal_Su5_D2-typ_SF"/>
</dbReference>
<keyword evidence="8 11" id="KW-0346">Stress response</keyword>
<keyword evidence="2 11" id="KW-0547">Nucleotide-binding</keyword>
<dbReference type="PANTHER" id="PTHR32472:SF10">
    <property type="entry name" value="DNA REPAIR PROTEIN RADA-LIKE PROTEIN"/>
    <property type="match status" value="1"/>
</dbReference>
<dbReference type="GO" id="GO:0005829">
    <property type="term" value="C:cytosol"/>
    <property type="evidence" value="ECO:0007669"/>
    <property type="project" value="TreeGrafter"/>
</dbReference>
<evidence type="ECO:0000256" key="6">
    <source>
        <dbReference type="ARBA" id="ARBA00022833"/>
    </source>
</evidence>
<evidence type="ECO:0000256" key="14">
    <source>
        <dbReference type="SAM" id="MobiDB-lite"/>
    </source>
</evidence>
<dbReference type="Gene3D" id="3.30.230.10">
    <property type="match status" value="1"/>
</dbReference>
<dbReference type="InterPro" id="IPR020588">
    <property type="entry name" value="RecA_ATP-bd"/>
</dbReference>
<dbReference type="InterPro" id="IPR014721">
    <property type="entry name" value="Ribsml_uS5_D2-typ_fold_subgr"/>
</dbReference>
<evidence type="ECO:0000256" key="1">
    <source>
        <dbReference type="ARBA" id="ARBA00022723"/>
    </source>
</evidence>
<keyword evidence="10 11" id="KW-0234">DNA repair</keyword>
<dbReference type="AlphaFoldDB" id="A0A2M8EMU7"/>
<evidence type="ECO:0000256" key="13">
    <source>
        <dbReference type="RuleBase" id="RU003555"/>
    </source>
</evidence>
<dbReference type="InterPro" id="IPR027417">
    <property type="entry name" value="P-loop_NTPase"/>
</dbReference>
<dbReference type="Proteomes" id="UP000229756">
    <property type="component" value="Unassembled WGS sequence"/>
</dbReference>
<protein>
    <recommendedName>
        <fullName evidence="11 12">DNA repair protein RadA</fullName>
    </recommendedName>
</protein>
<dbReference type="CDD" id="cd01121">
    <property type="entry name" value="RadA_SMS_N"/>
    <property type="match status" value="1"/>
</dbReference>
<name>A0A2M8EMU7_UNCKA</name>
<dbReference type="GO" id="GO:0016787">
    <property type="term" value="F:hydrolase activity"/>
    <property type="evidence" value="ECO:0007669"/>
    <property type="project" value="UniProtKB-KW"/>
</dbReference>
<keyword evidence="9 11" id="KW-0238">DNA-binding</keyword>
<evidence type="ECO:0000256" key="8">
    <source>
        <dbReference type="ARBA" id="ARBA00023016"/>
    </source>
</evidence>
<sequence length="428" mass="46253">MPSKTKEIFVCRECGYESPRWEGQCRSCSAWNSYERSTHVSFGKASKSLNRAKKSPKKLSDINTSEQSRIPTGIAELDRTLGGGLVSGQVILLGGTPGVGKSTLLLQLAGLFTKKVLYVSGEESESQIALRSKRLGISSDDVNIMSTNSIDDALVDIGQKLLIVDSIQVMESEEIPSRAGSVTQVRECAAKIVNTTKSNGFSTIIIGHITKEGSIAGPKILEHMVDTVLYLEGDKSHLFRMLRVHKNRFGDDSEVGIFQMQPDGLCGVENPGKLLLGEEGVPKSGSATAIVLEGSRPLCIEIQALTTKTSFGYPKRAVSGYSLNRLQLLCAVIQKCLNINLIDQDVYVNVASGLNVKEPAVDLAVCAAIISSYKGRPIPKESAYFGEVGLTGEVRKVVASDRRIKEAKALGFTNIRYPDNVKNIASVL</sequence>
<feature type="binding site" evidence="11">
    <location>
        <begin position="95"/>
        <end position="102"/>
    </location>
    <ligand>
        <name>ATP</name>
        <dbReference type="ChEBI" id="CHEBI:30616"/>
    </ligand>
</feature>
<dbReference type="PRINTS" id="PR01874">
    <property type="entry name" value="DNAREPAIRADA"/>
</dbReference>
<comment type="function">
    <text evidence="13">DNA-dependent ATPase involved in processing of recombination intermediates, plays a role in repairing DNA breaks. Stimulates the branch migration of RecA-mediated strand transfer reactions, allowing the 3' invading strand to extend heteroduplex DNA faster. Binds ssDNA in the presence of ADP but not other nucleotides, has ATPase activity that is stimulated by ssDNA and various branched DNA structures, but inhibited by SSB. Does not have RecA's homology-searching function.</text>
</comment>
<evidence type="ECO:0000259" key="15">
    <source>
        <dbReference type="PROSITE" id="PS50162"/>
    </source>
</evidence>
<evidence type="ECO:0000313" key="16">
    <source>
        <dbReference type="EMBL" id="PJC24045.1"/>
    </source>
</evidence>
<keyword evidence="5" id="KW-0378">Hydrolase</keyword>
<dbReference type="GO" id="GO:0008270">
    <property type="term" value="F:zinc ion binding"/>
    <property type="evidence" value="ECO:0007669"/>
    <property type="project" value="UniProtKB-KW"/>
</dbReference>
<dbReference type="InterPro" id="IPR004504">
    <property type="entry name" value="DNA_repair_RadA"/>
</dbReference>
<evidence type="ECO:0000256" key="4">
    <source>
        <dbReference type="ARBA" id="ARBA00022771"/>
    </source>
</evidence>
<dbReference type="SMART" id="SM00382">
    <property type="entry name" value="AAA"/>
    <property type="match status" value="1"/>
</dbReference>
<dbReference type="PROSITE" id="PS50162">
    <property type="entry name" value="RECA_2"/>
    <property type="match status" value="1"/>
</dbReference>
<evidence type="ECO:0000256" key="9">
    <source>
        <dbReference type="ARBA" id="ARBA00023125"/>
    </source>
</evidence>
<feature type="short sequence motif" description="RadA KNRFG motif" evidence="11">
    <location>
        <begin position="246"/>
        <end position="250"/>
    </location>
</feature>
<keyword evidence="1 11" id="KW-0479">Metal-binding</keyword>
<evidence type="ECO:0000256" key="3">
    <source>
        <dbReference type="ARBA" id="ARBA00022763"/>
    </source>
</evidence>
<evidence type="ECO:0000256" key="2">
    <source>
        <dbReference type="ARBA" id="ARBA00022741"/>
    </source>
</evidence>
<evidence type="ECO:0000256" key="7">
    <source>
        <dbReference type="ARBA" id="ARBA00022840"/>
    </source>
</evidence>
<dbReference type="GO" id="GO:0003684">
    <property type="term" value="F:damaged DNA binding"/>
    <property type="evidence" value="ECO:0007669"/>
    <property type="project" value="InterPro"/>
</dbReference>
<dbReference type="InterPro" id="IPR055549">
    <property type="entry name" value="DUF7125"/>
</dbReference>
<dbReference type="HAMAP" id="MF_01498">
    <property type="entry name" value="RadA_bact"/>
    <property type="match status" value="1"/>
</dbReference>
<keyword evidence="6 13" id="KW-0862">Zinc</keyword>
<feature type="domain" description="RecA family profile 1" evidence="15">
    <location>
        <begin position="66"/>
        <end position="209"/>
    </location>
</feature>
<comment type="function">
    <text evidence="11">Plays a role in repairing double-strand DNA breaks, probably involving stabilizing or processing branched DNA or blocked replication forks.</text>
</comment>
<gene>
    <name evidence="11" type="primary">radA</name>
    <name evidence="16" type="ORF">CO058_00230</name>
</gene>
<dbReference type="NCBIfam" id="TIGR00416">
    <property type="entry name" value="sms"/>
    <property type="match status" value="1"/>
</dbReference>
<comment type="caution">
    <text evidence="16">The sequence shown here is derived from an EMBL/GenBank/DDBJ whole genome shotgun (WGS) entry which is preliminary data.</text>
</comment>
<dbReference type="Gene3D" id="3.40.50.300">
    <property type="entry name" value="P-loop containing nucleotide triphosphate hydrolases"/>
    <property type="match status" value="1"/>
</dbReference>
<dbReference type="PANTHER" id="PTHR32472">
    <property type="entry name" value="DNA REPAIR PROTEIN RADA"/>
    <property type="match status" value="1"/>
</dbReference>
<dbReference type="FunFam" id="3.40.50.300:FF:000050">
    <property type="entry name" value="DNA repair protein RadA"/>
    <property type="match status" value="1"/>
</dbReference>
<comment type="domain">
    <text evidence="11">The middle region has homology to RecA with ATPase motifs including the RadA KNRFG motif, while the C-terminus is homologous to Lon protease.</text>
</comment>
<proteinExistence type="inferred from homology"/>
<evidence type="ECO:0000313" key="17">
    <source>
        <dbReference type="Proteomes" id="UP000229756"/>
    </source>
</evidence>
<evidence type="ECO:0000256" key="11">
    <source>
        <dbReference type="HAMAP-Rule" id="MF_01498"/>
    </source>
</evidence>
<keyword evidence="4 13" id="KW-0863">Zinc-finger</keyword>
<evidence type="ECO:0000256" key="10">
    <source>
        <dbReference type="ARBA" id="ARBA00023204"/>
    </source>
</evidence>
<dbReference type="Pfam" id="PF18073">
    <property type="entry name" value="Zn_ribbon_LapB"/>
    <property type="match status" value="1"/>
</dbReference>
<accession>A0A2M8EMU7</accession>
<reference evidence="17" key="1">
    <citation type="submission" date="2017-09" db="EMBL/GenBank/DDBJ databases">
        <title>Depth-based differentiation of microbial function through sediment-hosted aquifers and enrichment of novel symbionts in the deep terrestrial subsurface.</title>
        <authorList>
            <person name="Probst A.J."/>
            <person name="Ladd B."/>
            <person name="Jarett J.K."/>
            <person name="Geller-Mcgrath D.E."/>
            <person name="Sieber C.M.K."/>
            <person name="Emerson J.B."/>
            <person name="Anantharaman K."/>
            <person name="Thomas B.C."/>
            <person name="Malmstrom R."/>
            <person name="Stieglmeier M."/>
            <person name="Klingl A."/>
            <person name="Woyke T."/>
            <person name="Ryan C.M."/>
            <person name="Banfield J.F."/>
        </authorList>
    </citation>
    <scope>NUCLEOTIDE SEQUENCE [LARGE SCALE GENOMIC DNA]</scope>
</reference>
<dbReference type="Pfam" id="PF23442">
    <property type="entry name" value="DUF7125"/>
    <property type="match status" value="1"/>
</dbReference>
<evidence type="ECO:0000256" key="12">
    <source>
        <dbReference type="NCBIfam" id="TIGR00416"/>
    </source>
</evidence>
<dbReference type="InterPro" id="IPR003593">
    <property type="entry name" value="AAA+_ATPase"/>
</dbReference>